<dbReference type="InterPro" id="IPR021523">
    <property type="entry name" value="DUF3187"/>
</dbReference>
<protein>
    <recommendedName>
        <fullName evidence="3">Porin domain-containing protein</fullName>
    </recommendedName>
</protein>
<organism evidence="1 2">
    <name type="scientific">Vibrio ishigakensis</name>
    <dbReference type="NCBI Taxonomy" id="1481914"/>
    <lineage>
        <taxon>Bacteria</taxon>
        <taxon>Pseudomonadati</taxon>
        <taxon>Pseudomonadota</taxon>
        <taxon>Gammaproteobacteria</taxon>
        <taxon>Vibrionales</taxon>
        <taxon>Vibrionaceae</taxon>
        <taxon>Vibrio</taxon>
    </lineage>
</organism>
<accession>A0A0B8P1T4</accession>
<reference evidence="1 2" key="2">
    <citation type="submission" date="2015-01" db="EMBL/GenBank/DDBJ databases">
        <authorList>
            <consortium name="NBRP consortium"/>
            <person name="Sawabe T."/>
            <person name="Meirelles P."/>
            <person name="Feng G."/>
            <person name="Sayaka M."/>
            <person name="Hattori M."/>
            <person name="Ohkuma M."/>
        </authorList>
    </citation>
    <scope>NUCLEOTIDE SEQUENCE [LARGE SCALE GENOMIC DNA]</scope>
    <source>
        <strain evidence="2">JCM 19231</strain>
    </source>
</reference>
<gene>
    <name evidence="1" type="ORF">JCM19231_5613</name>
</gene>
<dbReference type="SUPFAM" id="SSF56935">
    <property type="entry name" value="Porins"/>
    <property type="match status" value="1"/>
</dbReference>
<evidence type="ECO:0000313" key="1">
    <source>
        <dbReference type="EMBL" id="GAM58527.1"/>
    </source>
</evidence>
<proteinExistence type="predicted"/>
<sequence>MANALHAYFQYQLIENAHHGLALGATLYFNDVNNSPFERSSFEQAIQLNYSYRNKNHTLFSSLGYSFHDDSEAIFGSLLNDSTLAFSAGYAYRIFDNHELIAQYHIYEGALDDDSAFSDPSQEVVLGYRYTYNDWMALEVSATENVGNMDNSTDIHFTGGLRFYID</sequence>
<dbReference type="Pfam" id="PF11383">
    <property type="entry name" value="DUF3187"/>
    <property type="match status" value="1"/>
</dbReference>
<comment type="caution">
    <text evidence="1">The sequence shown here is derived from an EMBL/GenBank/DDBJ whole genome shotgun (WGS) entry which is preliminary data.</text>
</comment>
<dbReference type="Proteomes" id="UP000031671">
    <property type="component" value="Unassembled WGS sequence"/>
</dbReference>
<dbReference type="EMBL" id="BBRZ01000091">
    <property type="protein sequence ID" value="GAM58527.1"/>
    <property type="molecule type" value="Genomic_DNA"/>
</dbReference>
<dbReference type="AlphaFoldDB" id="A0A0B8P1T4"/>
<keyword evidence="2" id="KW-1185">Reference proteome</keyword>
<evidence type="ECO:0008006" key="3">
    <source>
        <dbReference type="Google" id="ProtNLM"/>
    </source>
</evidence>
<reference evidence="1 2" key="1">
    <citation type="submission" date="2015-01" db="EMBL/GenBank/DDBJ databases">
        <title>Vibrio sp. C1 JCM 19231 whole genome shotgun sequence.</title>
        <authorList>
            <person name="Sawabe T."/>
            <person name="Meirelles P."/>
            <person name="Feng G."/>
            <person name="Sayaka M."/>
            <person name="Hattori M."/>
            <person name="Ohkuma M."/>
        </authorList>
    </citation>
    <scope>NUCLEOTIDE SEQUENCE [LARGE SCALE GENOMIC DNA]</scope>
    <source>
        <strain evidence="2">JCM 19231</strain>
    </source>
</reference>
<evidence type="ECO:0000313" key="2">
    <source>
        <dbReference type="Proteomes" id="UP000031671"/>
    </source>
</evidence>
<name>A0A0B8P1T4_9VIBR</name>